<feature type="transmembrane region" description="Helical" evidence="1">
    <location>
        <begin position="118"/>
        <end position="137"/>
    </location>
</feature>
<feature type="transmembrane region" description="Helical" evidence="1">
    <location>
        <begin position="44"/>
        <end position="67"/>
    </location>
</feature>
<dbReference type="Proteomes" id="UP000514720">
    <property type="component" value="Chromosome"/>
</dbReference>
<evidence type="ECO:0000256" key="1">
    <source>
        <dbReference type="SAM" id="Phobius"/>
    </source>
</evidence>
<evidence type="ECO:0000313" key="3">
    <source>
        <dbReference type="Proteomes" id="UP000514720"/>
    </source>
</evidence>
<accession>A0A7L7KS65</accession>
<dbReference type="RefSeq" id="WP_258877047.1">
    <property type="nucleotide sequence ID" value="NZ_CP048914.1"/>
</dbReference>
<sequence length="192" mass="21743">MSVKKNKHYIYGGIGSFMMLILYIGIMLIFNPLYYVIDDFISKFIWFSLLIIIFGVQIGLITFVRGINNKRKMTKGQTALSGGISTTSMLACCIHHVTEFIPLIGISAFTIFLVEFQVFFLIVGILFGILSIINILIHIKKHKVYETPSTFEFLKDISLLKIRKIYVWTSILASSGYGLYLLINILILGGDL</sequence>
<gene>
    <name evidence="2" type="ORF">G4Z02_05685</name>
</gene>
<dbReference type="KEGG" id="xcl:G4Z02_05685"/>
<protein>
    <submittedName>
        <fullName evidence="2">Uncharacterized protein</fullName>
    </submittedName>
</protein>
<dbReference type="EMBL" id="CP048914">
    <property type="protein sequence ID" value="QMS85259.1"/>
    <property type="molecule type" value="Genomic_DNA"/>
</dbReference>
<dbReference type="AlphaFoldDB" id="A0A7L7KS65"/>
<organism evidence="2 3">
    <name type="scientific">Candidatus Xianfuyuplasma coldseepsis</name>
    <dbReference type="NCBI Taxonomy" id="2782163"/>
    <lineage>
        <taxon>Bacteria</taxon>
        <taxon>Bacillati</taxon>
        <taxon>Mycoplasmatota</taxon>
        <taxon>Mollicutes</taxon>
        <taxon>Candidatus Izemoplasmatales</taxon>
        <taxon>Candidatus Izemoplasmataceae</taxon>
        <taxon>Candidatus Xianfuyuplasma</taxon>
    </lineage>
</organism>
<feature type="transmembrane region" description="Helical" evidence="1">
    <location>
        <begin position="165"/>
        <end position="187"/>
    </location>
</feature>
<name>A0A7L7KS65_9MOLU</name>
<keyword evidence="1" id="KW-0472">Membrane</keyword>
<reference evidence="2 3" key="1">
    <citation type="submission" date="2020-02" db="EMBL/GenBank/DDBJ databases">
        <authorList>
            <person name="Zheng R.K."/>
            <person name="Sun C.M."/>
        </authorList>
    </citation>
    <scope>NUCLEOTIDE SEQUENCE [LARGE SCALE GENOMIC DNA]</scope>
    <source>
        <strain evidence="3">zrk13</strain>
    </source>
</reference>
<keyword evidence="3" id="KW-1185">Reference proteome</keyword>
<feature type="transmembrane region" description="Helical" evidence="1">
    <location>
        <begin position="9"/>
        <end position="32"/>
    </location>
</feature>
<evidence type="ECO:0000313" key="2">
    <source>
        <dbReference type="EMBL" id="QMS85259.1"/>
    </source>
</evidence>
<keyword evidence="1" id="KW-1133">Transmembrane helix</keyword>
<proteinExistence type="predicted"/>
<feature type="transmembrane region" description="Helical" evidence="1">
    <location>
        <begin position="88"/>
        <end position="112"/>
    </location>
</feature>
<keyword evidence="1" id="KW-0812">Transmembrane</keyword>